<dbReference type="OrthoDB" id="3704005at2759"/>
<dbReference type="AlphaFoldDB" id="A0A9W9CKF8"/>
<evidence type="ECO:0000313" key="2">
    <source>
        <dbReference type="EMBL" id="KAJ4368265.1"/>
    </source>
</evidence>
<dbReference type="Proteomes" id="UP001140560">
    <property type="component" value="Unassembled WGS sequence"/>
</dbReference>
<protein>
    <submittedName>
        <fullName evidence="2">Uncharacterized protein</fullName>
    </submittedName>
</protein>
<gene>
    <name evidence="2" type="ORF">N0V83_006621</name>
</gene>
<evidence type="ECO:0000313" key="3">
    <source>
        <dbReference type="Proteomes" id="UP001140560"/>
    </source>
</evidence>
<organism evidence="2 3">
    <name type="scientific">Neocucurbitaria cava</name>
    <dbReference type="NCBI Taxonomy" id="798079"/>
    <lineage>
        <taxon>Eukaryota</taxon>
        <taxon>Fungi</taxon>
        <taxon>Dikarya</taxon>
        <taxon>Ascomycota</taxon>
        <taxon>Pezizomycotina</taxon>
        <taxon>Dothideomycetes</taxon>
        <taxon>Pleosporomycetidae</taxon>
        <taxon>Pleosporales</taxon>
        <taxon>Pleosporineae</taxon>
        <taxon>Cucurbitariaceae</taxon>
        <taxon>Neocucurbitaria</taxon>
    </lineage>
</organism>
<dbReference type="EMBL" id="JAPEUY010000011">
    <property type="protein sequence ID" value="KAJ4368265.1"/>
    <property type="molecule type" value="Genomic_DNA"/>
</dbReference>
<feature type="region of interest" description="Disordered" evidence="1">
    <location>
        <begin position="53"/>
        <end position="72"/>
    </location>
</feature>
<reference evidence="2" key="1">
    <citation type="submission" date="2022-10" db="EMBL/GenBank/DDBJ databases">
        <title>Tapping the CABI collections for fungal endophytes: first genome assemblies for Collariella, Neodidymelliopsis, Ascochyta clinopodiicola, Didymella pomorum, Didymosphaeria variabile, Neocosmospora piperis and Neocucurbitaria cava.</title>
        <authorList>
            <person name="Hill R."/>
        </authorList>
    </citation>
    <scope>NUCLEOTIDE SEQUENCE</scope>
    <source>
        <strain evidence="2">IMI 356814</strain>
    </source>
</reference>
<name>A0A9W9CKF8_9PLEO</name>
<accession>A0A9W9CKF8</accession>
<keyword evidence="3" id="KW-1185">Reference proteome</keyword>
<proteinExistence type="predicted"/>
<sequence length="103" mass="11627">MSSTRIYHNISKIPITSTLVLIFGNYELWRIHKGIHPYWTPKLEAAGIVRRKHSTAPESSDSRAVATKVEAGGEESETAIRWTNINGIPIPTLEALMRPFRKD</sequence>
<comment type="caution">
    <text evidence="2">The sequence shown here is derived from an EMBL/GenBank/DDBJ whole genome shotgun (WGS) entry which is preliminary data.</text>
</comment>
<evidence type="ECO:0000256" key="1">
    <source>
        <dbReference type="SAM" id="MobiDB-lite"/>
    </source>
</evidence>